<dbReference type="Gene3D" id="3.10.180.10">
    <property type="entry name" value="2,3-Dihydroxybiphenyl 1,2-Dioxygenase, domain 1"/>
    <property type="match status" value="1"/>
</dbReference>
<keyword evidence="1" id="KW-0830">Ubiquinone</keyword>
<keyword evidence="1" id="KW-0489">Methyltransferase</keyword>
<keyword evidence="1" id="KW-0808">Transferase</keyword>
<dbReference type="EMBL" id="CP012830">
    <property type="protein sequence ID" value="ALI03720.1"/>
    <property type="molecule type" value="Genomic_DNA"/>
</dbReference>
<evidence type="ECO:0000313" key="1">
    <source>
        <dbReference type="EMBL" id="ALI03720.1"/>
    </source>
</evidence>
<reference evidence="1 2" key="2">
    <citation type="journal article" date="2018" name="Nature">
        <title>Mutant phenotypes for thousands of bacterial genes of unknown function.</title>
        <authorList>
            <person name="Price M.N."/>
            <person name="Wetmore K.M."/>
            <person name="Waters R.J."/>
            <person name="Callaghan M."/>
            <person name="Ray J."/>
            <person name="Liu H."/>
            <person name="Kuehl J.V."/>
            <person name="Melnyk R.A."/>
            <person name="Lamson J.S."/>
            <person name="Suh Y."/>
            <person name="Carlson H.K."/>
            <person name="Esquivel Z."/>
            <person name="Sadeeshkumar H."/>
            <person name="Chakraborty R."/>
            <person name="Zane G.M."/>
            <person name="Rubin B.E."/>
            <person name="Wall J.D."/>
            <person name="Visel A."/>
            <person name="Bristow J."/>
            <person name="Blow M.J."/>
            <person name="Arkin A.P."/>
            <person name="Deutschbauer A.M."/>
        </authorList>
    </citation>
    <scope>NUCLEOTIDE SEQUENCE [LARGE SCALE GENOMIC DNA]</scope>
    <source>
        <strain evidence="1 2">FW300-N2E3</strain>
    </source>
</reference>
<dbReference type="PANTHER" id="PTHR33990">
    <property type="entry name" value="PROTEIN YJDN-RELATED"/>
    <property type="match status" value="1"/>
</dbReference>
<dbReference type="RefSeq" id="WP_054596964.1">
    <property type="nucleotide sequence ID" value="NZ_CP012830.1"/>
</dbReference>
<dbReference type="InterPro" id="IPR028973">
    <property type="entry name" value="PhnB-like"/>
</dbReference>
<dbReference type="AlphaFoldDB" id="A0A0N9WP40"/>
<dbReference type="OrthoDB" id="9795306at2"/>
<evidence type="ECO:0000313" key="2">
    <source>
        <dbReference type="Proteomes" id="UP000066487"/>
    </source>
</evidence>
<dbReference type="SUPFAM" id="SSF54593">
    <property type="entry name" value="Glyoxalase/Bleomycin resistance protein/Dihydroxybiphenyl dioxygenase"/>
    <property type="match status" value="1"/>
</dbReference>
<organism evidence="1 2">
    <name type="scientific">Pseudomonas fluorescens</name>
    <dbReference type="NCBI Taxonomy" id="294"/>
    <lineage>
        <taxon>Bacteria</taxon>
        <taxon>Pseudomonadati</taxon>
        <taxon>Pseudomonadota</taxon>
        <taxon>Gammaproteobacteria</taxon>
        <taxon>Pseudomonadales</taxon>
        <taxon>Pseudomonadaceae</taxon>
        <taxon>Pseudomonas</taxon>
    </lineage>
</organism>
<dbReference type="Proteomes" id="UP000066487">
    <property type="component" value="Chromosome"/>
</dbReference>
<proteinExistence type="predicted"/>
<dbReference type="GO" id="GO:0008168">
    <property type="term" value="F:methyltransferase activity"/>
    <property type="evidence" value="ECO:0007669"/>
    <property type="project" value="UniProtKB-KW"/>
</dbReference>
<name>A0A0N9WP40_PSEFL</name>
<dbReference type="PANTHER" id="PTHR33990:SF1">
    <property type="entry name" value="PROTEIN YJDN"/>
    <property type="match status" value="1"/>
</dbReference>
<dbReference type="CDD" id="cd06588">
    <property type="entry name" value="PhnB_like"/>
    <property type="match status" value="1"/>
</dbReference>
<dbReference type="InterPro" id="IPR029068">
    <property type="entry name" value="Glyas_Bleomycin-R_OHBP_Dase"/>
</dbReference>
<gene>
    <name evidence="1" type="ORF">AO353_22580</name>
</gene>
<protein>
    <submittedName>
        <fullName evidence="1">3-demethylubiquinone-9 3-methyltransferase</fullName>
    </submittedName>
</protein>
<reference evidence="2" key="1">
    <citation type="submission" date="2015-09" db="EMBL/GenBank/DDBJ databases">
        <title>Whole genome sequence of Pseudomonas fluorescens FW300-N2E3.</title>
        <authorList>
            <person name="Ray J."/>
            <person name="Melnyk R."/>
            <person name="Deutschbauer A."/>
        </authorList>
    </citation>
    <scope>NUCLEOTIDE SEQUENCE [LARGE SCALE GENOMIC DNA]</scope>
    <source>
        <strain evidence="2">FW300-N2E3</strain>
    </source>
</reference>
<accession>A0A0N9WP40</accession>
<dbReference type="GO" id="GO:0032259">
    <property type="term" value="P:methylation"/>
    <property type="evidence" value="ECO:0007669"/>
    <property type="project" value="UniProtKB-KW"/>
</dbReference>
<sequence>MFNGECKAAFNFYAQCLPGQIEVMMNFGESPALDDVLVDYHDRIIYTRLLAGDQTIFGLDTIPERPDNGISGCSVSLNVTSIAETKQIFAALTDGGNIQLPLQAIVWVACFGMLVDRFGRAMNSELQGE</sequence>